<reference evidence="2" key="1">
    <citation type="submission" date="2019-12" db="EMBL/GenBank/DDBJ databases">
        <authorList>
            <person name="Cremers G."/>
        </authorList>
    </citation>
    <scope>NUCLEOTIDE SEQUENCE</scope>
    <source>
        <strain evidence="2">Mbul1</strain>
    </source>
</reference>
<feature type="domain" description="Tetrapyrrole biosynthesis uroporphyrinogen III synthase" evidence="1">
    <location>
        <begin position="52"/>
        <end position="266"/>
    </location>
</feature>
<dbReference type="CDD" id="cd06578">
    <property type="entry name" value="HemD"/>
    <property type="match status" value="1"/>
</dbReference>
<evidence type="ECO:0000313" key="2">
    <source>
        <dbReference type="EMBL" id="CAA2099544.1"/>
    </source>
</evidence>
<dbReference type="AlphaFoldDB" id="A0A679ILN4"/>
<organism evidence="2">
    <name type="scientific">Methylobacterium bullatum</name>
    <dbReference type="NCBI Taxonomy" id="570505"/>
    <lineage>
        <taxon>Bacteria</taxon>
        <taxon>Pseudomonadati</taxon>
        <taxon>Pseudomonadota</taxon>
        <taxon>Alphaproteobacteria</taxon>
        <taxon>Hyphomicrobiales</taxon>
        <taxon>Methylobacteriaceae</taxon>
        <taxon>Methylobacterium</taxon>
    </lineage>
</organism>
<gene>
    <name evidence="2" type="ORF">MBUL_00206</name>
</gene>
<evidence type="ECO:0000259" key="1">
    <source>
        <dbReference type="Pfam" id="PF02602"/>
    </source>
</evidence>
<dbReference type="Pfam" id="PF02602">
    <property type="entry name" value="HEM4"/>
    <property type="match status" value="1"/>
</dbReference>
<dbReference type="InterPro" id="IPR036108">
    <property type="entry name" value="4pyrrol_syn_uPrphyn_synt_sf"/>
</dbReference>
<dbReference type="GO" id="GO:0004852">
    <property type="term" value="F:uroporphyrinogen-III synthase activity"/>
    <property type="evidence" value="ECO:0007669"/>
    <property type="project" value="InterPro"/>
</dbReference>
<name>A0A679ILN4_9HYPH</name>
<protein>
    <recommendedName>
        <fullName evidence="1">Tetrapyrrole biosynthesis uroporphyrinogen III synthase domain-containing protein</fullName>
    </recommendedName>
</protein>
<accession>A0A679ILN4</accession>
<dbReference type="EMBL" id="LR743504">
    <property type="protein sequence ID" value="CAA2099544.1"/>
    <property type="molecule type" value="Genomic_DNA"/>
</dbReference>
<proteinExistence type="predicted"/>
<dbReference type="Gene3D" id="3.40.50.10090">
    <property type="match status" value="2"/>
</dbReference>
<dbReference type="InterPro" id="IPR003754">
    <property type="entry name" value="4pyrrol_synth_uPrphyn_synth"/>
</dbReference>
<sequence length="284" mass="29213">MEGNDDRGKQNRPAVDALSWKRLANAAARGESGTMVAMRIWIARPEPGATRTAGRLAALGYEPLVAPVLVVEATDAPLPGGPFDGLLVTSANALRQASGWQRIHHVPVFAVGARTAALARESGFVSVKTAGGNAADLVGLVGREVAAGASLLHLAGEDRKAEPAASLAGAGFRVTTHIAYGARPVASLPAVVALALAPPSTLTGVLHYSRRSAATACELARQAGYGGAFAALRHYCLSADVAVPLAQAGIAPHFVAEQANEESLLEGLTSGFRQAVSPRPRPRC</sequence>
<dbReference type="SUPFAM" id="SSF69618">
    <property type="entry name" value="HemD-like"/>
    <property type="match status" value="1"/>
</dbReference>
<dbReference type="GO" id="GO:0033014">
    <property type="term" value="P:tetrapyrrole biosynthetic process"/>
    <property type="evidence" value="ECO:0007669"/>
    <property type="project" value="InterPro"/>
</dbReference>